<gene>
    <name evidence="3" type="ORF">H257_09026</name>
</gene>
<dbReference type="RefSeq" id="XP_009833440.1">
    <property type="nucleotide sequence ID" value="XM_009835138.1"/>
</dbReference>
<dbReference type="GO" id="GO:0030133">
    <property type="term" value="C:transport vesicle"/>
    <property type="evidence" value="ECO:0007669"/>
    <property type="project" value="TreeGrafter"/>
</dbReference>
<feature type="coiled-coil region" evidence="1">
    <location>
        <begin position="195"/>
        <end position="222"/>
    </location>
</feature>
<evidence type="ECO:0000313" key="3">
    <source>
        <dbReference type="EMBL" id="ETV77134.1"/>
    </source>
</evidence>
<sequence>MAAKQGKVFSGEDDESDEEEDEYDAPSWSTAPASNPVAMAPSINVSLPPSIKDVTPTNTHVPDTLPDDGDVATLSNASIHDDLAASSSFPVHVRPSPAPSILPEGPPSSAHDDMWTSRLKGEWTEETGMHKMGLAGASHLHSVLEGTLHQITELAESQEHLLSLVTERNVHLVTHPALMVVEQTMAQLPSYFQKVIQLKLKMNDITTTLEKLKSRADHLQVEAQSRALAKEDRNDKQCQWQRLFSASKSPPNDSATPPTTTE</sequence>
<feature type="region of interest" description="Disordered" evidence="2">
    <location>
        <begin position="1"/>
        <end position="65"/>
    </location>
</feature>
<name>W4GDK4_APHAT</name>
<organism evidence="3">
    <name type="scientific">Aphanomyces astaci</name>
    <name type="common">Crayfish plague agent</name>
    <dbReference type="NCBI Taxonomy" id="112090"/>
    <lineage>
        <taxon>Eukaryota</taxon>
        <taxon>Sar</taxon>
        <taxon>Stramenopiles</taxon>
        <taxon>Oomycota</taxon>
        <taxon>Saprolegniomycetes</taxon>
        <taxon>Saprolegniales</taxon>
        <taxon>Verrucalvaceae</taxon>
        <taxon>Aphanomyces</taxon>
    </lineage>
</organism>
<evidence type="ECO:0000256" key="1">
    <source>
        <dbReference type="SAM" id="Coils"/>
    </source>
</evidence>
<dbReference type="GeneID" id="20811022"/>
<dbReference type="PANTHER" id="PTHR31328">
    <property type="entry name" value="BIOGENESIS OF LYSOSOME-RELATED ORGANELLES COMPLEX 1 SUBUNIT 6"/>
    <property type="match status" value="1"/>
</dbReference>
<accession>W4GDK4</accession>
<dbReference type="VEuPathDB" id="FungiDB:H257_09026"/>
<dbReference type="InterPro" id="IPR028119">
    <property type="entry name" value="Snapin/Pallidin/Snn1"/>
</dbReference>
<feature type="compositionally biased region" description="Acidic residues" evidence="2">
    <location>
        <begin position="11"/>
        <end position="24"/>
    </location>
</feature>
<proteinExistence type="predicted"/>
<feature type="region of interest" description="Disordered" evidence="2">
    <location>
        <begin position="241"/>
        <end position="262"/>
    </location>
</feature>
<dbReference type="OrthoDB" id="79125at2759"/>
<dbReference type="AlphaFoldDB" id="W4GDK4"/>
<evidence type="ECO:0000256" key="2">
    <source>
        <dbReference type="SAM" id="MobiDB-lite"/>
    </source>
</evidence>
<dbReference type="GO" id="GO:0031083">
    <property type="term" value="C:BLOC-1 complex"/>
    <property type="evidence" value="ECO:0007669"/>
    <property type="project" value="TreeGrafter"/>
</dbReference>
<protein>
    <submittedName>
        <fullName evidence="3">Uncharacterized protein</fullName>
    </submittedName>
</protein>
<dbReference type="EMBL" id="KI913134">
    <property type="protein sequence ID" value="ETV77134.1"/>
    <property type="molecule type" value="Genomic_DNA"/>
</dbReference>
<dbReference type="PANTHER" id="PTHR31328:SF2">
    <property type="entry name" value="BIOGENESIS OF LYSOSOME-RELATED ORGANELLES COMPLEX 1 SUBUNIT 6"/>
    <property type="match status" value="1"/>
</dbReference>
<reference evidence="3" key="1">
    <citation type="submission" date="2013-12" db="EMBL/GenBank/DDBJ databases">
        <title>The Genome Sequence of Aphanomyces astaci APO3.</title>
        <authorList>
            <consortium name="The Broad Institute Genomics Platform"/>
            <person name="Russ C."/>
            <person name="Tyler B."/>
            <person name="van West P."/>
            <person name="Dieguez-Uribeondo J."/>
            <person name="Young S.K."/>
            <person name="Zeng Q."/>
            <person name="Gargeya S."/>
            <person name="Fitzgerald M."/>
            <person name="Abouelleil A."/>
            <person name="Alvarado L."/>
            <person name="Chapman S.B."/>
            <person name="Gainer-Dewar J."/>
            <person name="Goldberg J."/>
            <person name="Griggs A."/>
            <person name="Gujja S."/>
            <person name="Hansen M."/>
            <person name="Howarth C."/>
            <person name="Imamovic A."/>
            <person name="Ireland A."/>
            <person name="Larimer J."/>
            <person name="McCowan C."/>
            <person name="Murphy C."/>
            <person name="Pearson M."/>
            <person name="Poon T.W."/>
            <person name="Priest M."/>
            <person name="Roberts A."/>
            <person name="Saif S."/>
            <person name="Shea T."/>
            <person name="Sykes S."/>
            <person name="Wortman J."/>
            <person name="Nusbaum C."/>
            <person name="Birren B."/>
        </authorList>
    </citation>
    <scope>NUCLEOTIDE SEQUENCE [LARGE SCALE GENOMIC DNA]</scope>
    <source>
        <strain evidence="3">APO3</strain>
    </source>
</reference>
<keyword evidence="1" id="KW-0175">Coiled coil</keyword>
<dbReference type="Pfam" id="PF14712">
    <property type="entry name" value="Snapin_Pallidin"/>
    <property type="match status" value="1"/>
</dbReference>